<evidence type="ECO:0000313" key="2">
    <source>
        <dbReference type="Proteomes" id="UP000636709"/>
    </source>
</evidence>
<protein>
    <submittedName>
        <fullName evidence="1">Uncharacterized protein</fullName>
    </submittedName>
</protein>
<organism evidence="1 2">
    <name type="scientific">Digitaria exilis</name>
    <dbReference type="NCBI Taxonomy" id="1010633"/>
    <lineage>
        <taxon>Eukaryota</taxon>
        <taxon>Viridiplantae</taxon>
        <taxon>Streptophyta</taxon>
        <taxon>Embryophyta</taxon>
        <taxon>Tracheophyta</taxon>
        <taxon>Spermatophyta</taxon>
        <taxon>Magnoliopsida</taxon>
        <taxon>Liliopsida</taxon>
        <taxon>Poales</taxon>
        <taxon>Poaceae</taxon>
        <taxon>PACMAD clade</taxon>
        <taxon>Panicoideae</taxon>
        <taxon>Panicodae</taxon>
        <taxon>Paniceae</taxon>
        <taxon>Anthephorinae</taxon>
        <taxon>Digitaria</taxon>
    </lineage>
</organism>
<proteinExistence type="predicted"/>
<sequence>MELTGIKLPRLCPRTCTVDLLDDSFCRTEERGTILCGMWSLWNSRNDRRRCKNRIEPRPAIEWGVDCCVQLLSDSKSHTNEMTAQPTELWRRPPPRFGQSKHGWSFRSRRFHRGHRCSDSDLLSQRHCVV</sequence>
<reference evidence="1" key="1">
    <citation type="submission" date="2020-07" db="EMBL/GenBank/DDBJ databases">
        <title>Genome sequence and genetic diversity analysis of an under-domesticated orphan crop, white fonio (Digitaria exilis).</title>
        <authorList>
            <person name="Bennetzen J.L."/>
            <person name="Chen S."/>
            <person name="Ma X."/>
            <person name="Wang X."/>
            <person name="Yssel A.E.J."/>
            <person name="Chaluvadi S.R."/>
            <person name="Johnson M."/>
            <person name="Gangashetty P."/>
            <person name="Hamidou F."/>
            <person name="Sanogo M.D."/>
            <person name="Zwaenepoel A."/>
            <person name="Wallace J."/>
            <person name="Van De Peer Y."/>
            <person name="Van Deynze A."/>
        </authorList>
    </citation>
    <scope>NUCLEOTIDE SEQUENCE</scope>
    <source>
        <tissue evidence="1">Leaves</tissue>
    </source>
</reference>
<name>A0A835BPS8_9POAL</name>
<dbReference type="AlphaFoldDB" id="A0A835BPS8"/>
<dbReference type="Proteomes" id="UP000636709">
    <property type="component" value="Unassembled WGS sequence"/>
</dbReference>
<comment type="caution">
    <text evidence="1">The sequence shown here is derived from an EMBL/GenBank/DDBJ whole genome shotgun (WGS) entry which is preliminary data.</text>
</comment>
<accession>A0A835BPS8</accession>
<evidence type="ECO:0000313" key="1">
    <source>
        <dbReference type="EMBL" id="KAF8694887.1"/>
    </source>
</evidence>
<keyword evidence="2" id="KW-1185">Reference proteome</keyword>
<dbReference type="EMBL" id="JACEFO010001901">
    <property type="protein sequence ID" value="KAF8694887.1"/>
    <property type="molecule type" value="Genomic_DNA"/>
</dbReference>
<gene>
    <name evidence="1" type="ORF">HU200_037988</name>
</gene>